<dbReference type="AlphaFoldDB" id="A0A5E4QJC6"/>
<dbReference type="EMBL" id="FZQP02003256">
    <property type="protein sequence ID" value="VVC97654.1"/>
    <property type="molecule type" value="Genomic_DNA"/>
</dbReference>
<feature type="signal peptide" evidence="1">
    <location>
        <begin position="1"/>
        <end position="17"/>
    </location>
</feature>
<sequence>MLTRIVLLTVLFINCRSEMTAAGIDRYVSEGVQSIGYHVVYGDEDLAVINEVVSTDDKMNALKSKIDLNEAMPPLPAADVKCLMSVDKYCSKPMRETKTEQRESAGKVVASMMAHDPVAWKMFLTRKIGEEKIIENSRNRYSLPGVKVRVKRYVVEKIN</sequence>
<evidence type="ECO:0000313" key="2">
    <source>
        <dbReference type="EMBL" id="VVC97654.1"/>
    </source>
</evidence>
<organism evidence="2 3">
    <name type="scientific">Leptidea sinapis</name>
    <dbReference type="NCBI Taxonomy" id="189913"/>
    <lineage>
        <taxon>Eukaryota</taxon>
        <taxon>Metazoa</taxon>
        <taxon>Ecdysozoa</taxon>
        <taxon>Arthropoda</taxon>
        <taxon>Hexapoda</taxon>
        <taxon>Insecta</taxon>
        <taxon>Pterygota</taxon>
        <taxon>Neoptera</taxon>
        <taxon>Endopterygota</taxon>
        <taxon>Lepidoptera</taxon>
        <taxon>Glossata</taxon>
        <taxon>Ditrysia</taxon>
        <taxon>Papilionoidea</taxon>
        <taxon>Pieridae</taxon>
        <taxon>Dismorphiinae</taxon>
        <taxon>Leptidea</taxon>
    </lineage>
</organism>
<protein>
    <submittedName>
        <fullName evidence="2">Uncharacterized protein</fullName>
    </submittedName>
</protein>
<name>A0A5E4QJC6_9NEOP</name>
<keyword evidence="1" id="KW-0732">Signal</keyword>
<feature type="chain" id="PRO_5023081467" evidence="1">
    <location>
        <begin position="18"/>
        <end position="159"/>
    </location>
</feature>
<evidence type="ECO:0000313" key="3">
    <source>
        <dbReference type="Proteomes" id="UP000324832"/>
    </source>
</evidence>
<gene>
    <name evidence="2" type="ORF">LSINAPIS_LOCUS8883</name>
</gene>
<evidence type="ECO:0000256" key="1">
    <source>
        <dbReference type="SAM" id="SignalP"/>
    </source>
</evidence>
<accession>A0A5E4QJC6</accession>
<keyword evidence="3" id="KW-1185">Reference proteome</keyword>
<proteinExistence type="predicted"/>
<dbReference type="Proteomes" id="UP000324832">
    <property type="component" value="Unassembled WGS sequence"/>
</dbReference>
<reference evidence="2 3" key="1">
    <citation type="submission" date="2017-07" db="EMBL/GenBank/DDBJ databases">
        <authorList>
            <person name="Talla V."/>
            <person name="Backstrom N."/>
        </authorList>
    </citation>
    <scope>NUCLEOTIDE SEQUENCE [LARGE SCALE GENOMIC DNA]</scope>
</reference>